<keyword evidence="2" id="KW-1185">Reference proteome</keyword>
<dbReference type="AlphaFoldDB" id="W6QBS3"/>
<name>W6QBS3_PENRF</name>
<evidence type="ECO:0000313" key="2">
    <source>
        <dbReference type="Proteomes" id="UP000030686"/>
    </source>
</evidence>
<gene>
    <name evidence="1" type="ORF">PROQFM164_S03g000882</name>
</gene>
<protein>
    <submittedName>
        <fullName evidence="1">Genomic scaffold, ProqFM164S03</fullName>
    </submittedName>
</protein>
<dbReference type="Proteomes" id="UP000030686">
    <property type="component" value="Unassembled WGS sequence"/>
</dbReference>
<sequence>MPRSLLPINFGISAIWNAVTAVLIQSEGPAMKLASSMRS</sequence>
<accession>W6QBS3</accession>
<organism evidence="1 2">
    <name type="scientific">Penicillium roqueforti (strain FM164)</name>
    <dbReference type="NCBI Taxonomy" id="1365484"/>
    <lineage>
        <taxon>Eukaryota</taxon>
        <taxon>Fungi</taxon>
        <taxon>Dikarya</taxon>
        <taxon>Ascomycota</taxon>
        <taxon>Pezizomycotina</taxon>
        <taxon>Eurotiomycetes</taxon>
        <taxon>Eurotiomycetidae</taxon>
        <taxon>Eurotiales</taxon>
        <taxon>Aspergillaceae</taxon>
        <taxon>Penicillium</taxon>
    </lineage>
</organism>
<evidence type="ECO:0000313" key="1">
    <source>
        <dbReference type="EMBL" id="CDM34158.1"/>
    </source>
</evidence>
<proteinExistence type="predicted"/>
<dbReference type="EMBL" id="HG792017">
    <property type="protein sequence ID" value="CDM34158.1"/>
    <property type="molecule type" value="Genomic_DNA"/>
</dbReference>
<reference evidence="1" key="1">
    <citation type="journal article" date="2014" name="Nat. Commun.">
        <title>Multiple recent horizontal transfers of a large genomic region in cheese making fungi.</title>
        <authorList>
            <person name="Cheeseman K."/>
            <person name="Ropars J."/>
            <person name="Renault P."/>
            <person name="Dupont J."/>
            <person name="Gouzy J."/>
            <person name="Branca A."/>
            <person name="Abraham A.L."/>
            <person name="Ceppi M."/>
            <person name="Conseiller E."/>
            <person name="Debuchy R."/>
            <person name="Malagnac F."/>
            <person name="Goarin A."/>
            <person name="Silar P."/>
            <person name="Lacoste S."/>
            <person name="Sallet E."/>
            <person name="Bensimon A."/>
            <person name="Giraud T."/>
            <person name="Brygoo Y."/>
        </authorList>
    </citation>
    <scope>NUCLEOTIDE SEQUENCE [LARGE SCALE GENOMIC DNA]</scope>
    <source>
        <strain evidence="1">FM164</strain>
    </source>
</reference>